<dbReference type="EMBL" id="UYRS01019068">
    <property type="protein sequence ID" value="VDK42590.1"/>
    <property type="molecule type" value="Genomic_DNA"/>
</dbReference>
<reference evidence="3" key="1">
    <citation type="submission" date="2017-02" db="UniProtKB">
        <authorList>
            <consortium name="WormBaseParasite"/>
        </authorList>
    </citation>
    <scope>IDENTIFICATION</scope>
</reference>
<accession>A0A0R3WEM1</accession>
<reference evidence="1 2" key="2">
    <citation type="submission" date="2018-11" db="EMBL/GenBank/DDBJ databases">
        <authorList>
            <consortium name="Pathogen Informatics"/>
        </authorList>
    </citation>
    <scope>NUCLEOTIDE SEQUENCE [LARGE SCALE GENOMIC DNA]</scope>
</reference>
<evidence type="ECO:0000313" key="2">
    <source>
        <dbReference type="Proteomes" id="UP000282613"/>
    </source>
</evidence>
<organism evidence="3">
    <name type="scientific">Taenia asiatica</name>
    <name type="common">Asian tapeworm</name>
    <dbReference type="NCBI Taxonomy" id="60517"/>
    <lineage>
        <taxon>Eukaryota</taxon>
        <taxon>Metazoa</taxon>
        <taxon>Spiralia</taxon>
        <taxon>Lophotrochozoa</taxon>
        <taxon>Platyhelminthes</taxon>
        <taxon>Cestoda</taxon>
        <taxon>Eucestoda</taxon>
        <taxon>Cyclophyllidea</taxon>
        <taxon>Taeniidae</taxon>
        <taxon>Taenia</taxon>
    </lineage>
</organism>
<evidence type="ECO:0000313" key="3">
    <source>
        <dbReference type="WBParaSite" id="TASK_0000927401-mRNA-1"/>
    </source>
</evidence>
<dbReference type="Proteomes" id="UP000282613">
    <property type="component" value="Unassembled WGS sequence"/>
</dbReference>
<dbReference type="AlphaFoldDB" id="A0A0R3WEM1"/>
<keyword evidence="2" id="KW-1185">Reference proteome</keyword>
<sequence>MLSVAPPSMYIDPQFGPAPLKLPYPLSFAVYPFTGFASYDNNVSAQNAIRAPNGYAVRRKRHGGRGARANSPVGGFLASASGLKRSN</sequence>
<protein>
    <submittedName>
        <fullName evidence="1 3">Uncharacterized protein</fullName>
    </submittedName>
</protein>
<name>A0A0R3WEM1_TAEAS</name>
<gene>
    <name evidence="1" type="ORF">TASK_LOCUS9275</name>
</gene>
<evidence type="ECO:0000313" key="1">
    <source>
        <dbReference type="EMBL" id="VDK42590.1"/>
    </source>
</evidence>
<proteinExistence type="predicted"/>
<dbReference type="WBParaSite" id="TASK_0000927401-mRNA-1">
    <property type="protein sequence ID" value="TASK_0000927401-mRNA-1"/>
    <property type="gene ID" value="TASK_0000927401"/>
</dbReference>